<evidence type="ECO:0000313" key="1">
    <source>
        <dbReference type="EMBL" id="TLS44919.1"/>
    </source>
</evidence>
<protein>
    <submittedName>
        <fullName evidence="1">Uncharacterized protein</fullName>
    </submittedName>
</protein>
<dbReference type="RefSeq" id="WP_138046077.1">
    <property type="nucleotide sequence ID" value="NZ_VBZC01000017.1"/>
</dbReference>
<dbReference type="AlphaFoldDB" id="A0A5R9FQI3"/>
<comment type="caution">
    <text evidence="1">The sequence shown here is derived from an EMBL/GenBank/DDBJ whole genome shotgun (WGS) entry which is preliminary data.</text>
</comment>
<dbReference type="Proteomes" id="UP000305906">
    <property type="component" value="Unassembled WGS sequence"/>
</dbReference>
<gene>
    <name evidence="1" type="ORF">FE633_17385</name>
</gene>
<evidence type="ECO:0000313" key="2">
    <source>
        <dbReference type="Proteomes" id="UP000305906"/>
    </source>
</evidence>
<accession>A0A5R9FQI3</accession>
<name>A0A5R9FQI3_9ACTN</name>
<reference evidence="1 2" key="1">
    <citation type="submission" date="2019-05" db="EMBL/GenBank/DDBJ databases">
        <title>Streptomyces sp. NEAU-C151, a novel actinomycete isolated from soil.</title>
        <authorList>
            <person name="Han L."/>
            <person name="Jiang H."/>
        </authorList>
    </citation>
    <scope>NUCLEOTIDE SEQUENCE [LARGE SCALE GENOMIC DNA]</scope>
    <source>
        <strain evidence="1 2">NEAU-C151</strain>
    </source>
</reference>
<organism evidence="1 2">
    <name type="scientific">Streptomyces montanus</name>
    <dbReference type="NCBI Taxonomy" id="2580423"/>
    <lineage>
        <taxon>Bacteria</taxon>
        <taxon>Bacillati</taxon>
        <taxon>Actinomycetota</taxon>
        <taxon>Actinomycetes</taxon>
        <taxon>Kitasatosporales</taxon>
        <taxon>Streptomycetaceae</taxon>
        <taxon>Streptomyces</taxon>
    </lineage>
</organism>
<keyword evidence="2" id="KW-1185">Reference proteome</keyword>
<dbReference type="EMBL" id="VBZC01000017">
    <property type="protein sequence ID" value="TLS44919.1"/>
    <property type="molecule type" value="Genomic_DNA"/>
</dbReference>
<sequence>MRDRIDQMTYTDYGEDWVYTSVTQDPDTGVITGITTTSSAKDAHHTALWAPITTAQRDAYQRAEEKKWREFWKVVASVGA</sequence>
<proteinExistence type="predicted"/>